<evidence type="ECO:0000256" key="4">
    <source>
        <dbReference type="ARBA" id="ARBA00022989"/>
    </source>
</evidence>
<organism evidence="7 8">
    <name type="scientific">Leptotrichia wadei</name>
    <dbReference type="NCBI Taxonomy" id="157687"/>
    <lineage>
        <taxon>Bacteria</taxon>
        <taxon>Fusobacteriati</taxon>
        <taxon>Fusobacteriota</taxon>
        <taxon>Fusobacteriia</taxon>
        <taxon>Fusobacteriales</taxon>
        <taxon>Leptotrichiaceae</taxon>
        <taxon>Leptotrichia</taxon>
    </lineage>
</organism>
<keyword evidence="2" id="KW-1003">Cell membrane</keyword>
<name>A0A134A698_9FUSO</name>
<dbReference type="Proteomes" id="UP000070483">
    <property type="component" value="Unassembled WGS sequence"/>
</dbReference>
<evidence type="ECO:0000313" key="7">
    <source>
        <dbReference type="EMBL" id="KXB63234.1"/>
    </source>
</evidence>
<dbReference type="Pfam" id="PF01943">
    <property type="entry name" value="Polysacc_synt"/>
    <property type="match status" value="1"/>
</dbReference>
<dbReference type="OrthoDB" id="6017905at2"/>
<keyword evidence="8" id="KW-1185">Reference proteome</keyword>
<dbReference type="RefSeq" id="WP_060918253.1">
    <property type="nucleotide sequence ID" value="NZ_KQ960092.1"/>
</dbReference>
<feature type="transmembrane region" description="Helical" evidence="6">
    <location>
        <begin position="179"/>
        <end position="199"/>
    </location>
</feature>
<feature type="transmembrane region" description="Helical" evidence="6">
    <location>
        <begin position="424"/>
        <end position="440"/>
    </location>
</feature>
<feature type="transmembrane region" description="Helical" evidence="6">
    <location>
        <begin position="40"/>
        <end position="62"/>
    </location>
</feature>
<evidence type="ECO:0000256" key="1">
    <source>
        <dbReference type="ARBA" id="ARBA00004651"/>
    </source>
</evidence>
<accession>A0A134A698</accession>
<proteinExistence type="predicted"/>
<feature type="transmembrane region" description="Helical" evidence="6">
    <location>
        <begin position="446"/>
        <end position="464"/>
    </location>
</feature>
<dbReference type="InterPro" id="IPR002797">
    <property type="entry name" value="Polysacc_synth"/>
</dbReference>
<protein>
    <submittedName>
        <fullName evidence="7">Polysaccharide biosynthesis protein</fullName>
    </submittedName>
</protein>
<feature type="transmembrane region" description="Helical" evidence="6">
    <location>
        <begin position="327"/>
        <end position="349"/>
    </location>
</feature>
<feature type="transmembrane region" description="Helical" evidence="6">
    <location>
        <begin position="361"/>
        <end position="381"/>
    </location>
</feature>
<keyword evidence="3 6" id="KW-0812">Transmembrane</keyword>
<feature type="transmembrane region" description="Helical" evidence="6">
    <location>
        <begin position="121"/>
        <end position="138"/>
    </location>
</feature>
<gene>
    <name evidence="7" type="ORF">HMPREF3180_01619</name>
</gene>
<evidence type="ECO:0000313" key="8">
    <source>
        <dbReference type="Proteomes" id="UP000070483"/>
    </source>
</evidence>
<dbReference type="AlphaFoldDB" id="A0A134A698"/>
<dbReference type="PATRIC" id="fig|157687.3.peg.1610"/>
<feature type="transmembrane region" description="Helical" evidence="6">
    <location>
        <begin position="297"/>
        <end position="315"/>
    </location>
</feature>
<feature type="transmembrane region" description="Helical" evidence="6">
    <location>
        <begin position="12"/>
        <end position="34"/>
    </location>
</feature>
<feature type="transmembrane region" description="Helical" evidence="6">
    <location>
        <begin position="82"/>
        <end position="101"/>
    </location>
</feature>
<keyword evidence="4 6" id="KW-1133">Transmembrane helix</keyword>
<feature type="transmembrane region" description="Helical" evidence="6">
    <location>
        <begin position="387"/>
        <end position="404"/>
    </location>
</feature>
<reference evidence="8" key="1">
    <citation type="submission" date="2016-01" db="EMBL/GenBank/DDBJ databases">
        <authorList>
            <person name="Mitreva M."/>
            <person name="Pepin K.H."/>
            <person name="Mihindukulasuriya K.A."/>
            <person name="Fulton R."/>
            <person name="Fronick C."/>
            <person name="O'Laughlin M."/>
            <person name="Miner T."/>
            <person name="Herter B."/>
            <person name="Rosa B.A."/>
            <person name="Cordes M."/>
            <person name="Tomlinson C."/>
            <person name="Wollam A."/>
            <person name="Palsikar V.B."/>
            <person name="Mardis E.R."/>
            <person name="Wilson R.K."/>
        </authorList>
    </citation>
    <scope>NUCLEOTIDE SEQUENCE [LARGE SCALE GENOMIC DNA]</scope>
    <source>
        <strain evidence="8">KA00185</strain>
    </source>
</reference>
<sequence>MDNKNLLKGTMVYSLMNLVTKMGSFVFLPIITRLLTQEEFGIVGTLAPITSLFTVILGLGLYNAQMKKYVDLKENEDEFGSYMFSSTLIIVVFNILTYIFLFTPMAQKLFSYIVNLSKVSYYPLIIVSILIATANAFNNLSTTLFRMKRMYMKVAIGSVISLFTTYILAIYFIKYLKWGVFGNQFANLIALLIVFLFYFKDYFGKFRFKLNFDYVKYSLRNGLPLIFIELTDQVVNLSDRLVLAKFVSLAVVGGYTLAFTGGRVLSVVTGSFVNSWTPEFYEAMKEDKTNPTITRSVENFIAIISFACVIAQLFAPEGIKLIFPKSYYQAINYMPLILAGIVIQALFCLDYFFHFHEDSIYIFYFTMFAMIFNLAGNIIFIPKFPEIGPIIAAWTTLLAFLFRAIMEMMIIRKKYKISFNYKKLFLYFIIIVNPVIFYLSNDQISIVKFGLKIVYLAIVTKLLVNKEVLTKIMNLVNGIKGKIMKQ</sequence>
<evidence type="ECO:0000256" key="5">
    <source>
        <dbReference type="ARBA" id="ARBA00023136"/>
    </source>
</evidence>
<comment type="caution">
    <text evidence="7">The sequence shown here is derived from an EMBL/GenBank/DDBJ whole genome shotgun (WGS) entry which is preliminary data.</text>
</comment>
<dbReference type="GO" id="GO:0005886">
    <property type="term" value="C:plasma membrane"/>
    <property type="evidence" value="ECO:0007669"/>
    <property type="project" value="UniProtKB-SubCell"/>
</dbReference>
<dbReference type="PANTHER" id="PTHR30250">
    <property type="entry name" value="PST FAMILY PREDICTED COLANIC ACID TRANSPORTER"/>
    <property type="match status" value="1"/>
</dbReference>
<dbReference type="EMBL" id="LSDD01000114">
    <property type="protein sequence ID" value="KXB63234.1"/>
    <property type="molecule type" value="Genomic_DNA"/>
</dbReference>
<feature type="transmembrane region" description="Helical" evidence="6">
    <location>
        <begin position="150"/>
        <end position="173"/>
    </location>
</feature>
<evidence type="ECO:0000256" key="6">
    <source>
        <dbReference type="SAM" id="Phobius"/>
    </source>
</evidence>
<dbReference type="PANTHER" id="PTHR30250:SF11">
    <property type="entry name" value="O-ANTIGEN TRANSPORTER-RELATED"/>
    <property type="match status" value="1"/>
</dbReference>
<dbReference type="STRING" id="157687.HMPREF3180_01619"/>
<evidence type="ECO:0000256" key="2">
    <source>
        <dbReference type="ARBA" id="ARBA00022475"/>
    </source>
</evidence>
<comment type="subcellular location">
    <subcellularLocation>
        <location evidence="1">Cell membrane</location>
        <topology evidence="1">Multi-pass membrane protein</topology>
    </subcellularLocation>
</comment>
<keyword evidence="5 6" id="KW-0472">Membrane</keyword>
<dbReference type="InterPro" id="IPR050833">
    <property type="entry name" value="Poly_Biosynth_Transport"/>
</dbReference>
<evidence type="ECO:0000256" key="3">
    <source>
        <dbReference type="ARBA" id="ARBA00022692"/>
    </source>
</evidence>